<dbReference type="RefSeq" id="WP_077537481.1">
    <property type="nucleotide sequence ID" value="NZ_CANLYY010000030.1"/>
</dbReference>
<accession>A0A1Q2H0F7</accession>
<dbReference type="KEGG" id="paln:B0W48_13900"/>
<dbReference type="Proteomes" id="UP000188243">
    <property type="component" value="Chromosome"/>
</dbReference>
<name>A0A1Q2H0F7_9GAMM</name>
<evidence type="ECO:0008006" key="3">
    <source>
        <dbReference type="Google" id="ProtNLM"/>
    </source>
</evidence>
<dbReference type="STRING" id="247523.B0W48_13900"/>
<proteinExistence type="predicted"/>
<evidence type="ECO:0000313" key="1">
    <source>
        <dbReference type="EMBL" id="AQQ00807.1"/>
    </source>
</evidence>
<dbReference type="Pfam" id="PF11747">
    <property type="entry name" value="RebB"/>
    <property type="match status" value="1"/>
</dbReference>
<organism evidence="1 2">
    <name type="scientific">Pseudoalteromonas aliena</name>
    <dbReference type="NCBI Taxonomy" id="247523"/>
    <lineage>
        <taxon>Bacteria</taxon>
        <taxon>Pseudomonadati</taxon>
        <taxon>Pseudomonadota</taxon>
        <taxon>Gammaproteobacteria</taxon>
        <taxon>Alteromonadales</taxon>
        <taxon>Pseudoalteromonadaceae</taxon>
        <taxon>Pseudoalteromonas</taxon>
    </lineage>
</organism>
<reference evidence="1 2" key="1">
    <citation type="submission" date="2017-02" db="EMBL/GenBank/DDBJ databases">
        <title>Complete genome sequence of the cold-active Pseudoalteromonas aliena strain EH1 isolated from Arctic seawater.</title>
        <authorList>
            <person name="Kim E."/>
            <person name="Heo E."/>
            <person name="Kim H."/>
            <person name="Kim D."/>
        </authorList>
    </citation>
    <scope>NUCLEOTIDE SEQUENCE [LARGE SCALE GENOMIC DNA]</scope>
    <source>
        <strain evidence="1 2">EH1</strain>
    </source>
</reference>
<protein>
    <recommendedName>
        <fullName evidence="3">Killing trait domain-containing protein</fullName>
    </recommendedName>
</protein>
<dbReference type="AlphaFoldDB" id="A0A1Q2H0F7"/>
<gene>
    <name evidence="1" type="ORF">B0W48_13900</name>
</gene>
<dbReference type="InterPro" id="IPR021070">
    <property type="entry name" value="Killing_trait_RebB"/>
</dbReference>
<sequence length="114" mass="11972">MSTVNDQITDSITQLNALLTGGSAAQSMGMLDITGTETLGMSMFNAITAQQNAQTSASAAATASCAKMLNIELSKPQPPKKPKTEEKPTIAELTHAIQAIKKSEPIPTKPETKN</sequence>
<evidence type="ECO:0000313" key="2">
    <source>
        <dbReference type="Proteomes" id="UP000188243"/>
    </source>
</evidence>
<dbReference type="EMBL" id="CP019628">
    <property type="protein sequence ID" value="AQQ00807.1"/>
    <property type="molecule type" value="Genomic_DNA"/>
</dbReference>